<evidence type="ECO:0000313" key="1">
    <source>
        <dbReference type="EMBL" id="WAR23835.1"/>
    </source>
</evidence>
<protein>
    <submittedName>
        <fullName evidence="1">Uncharacterized protein</fullName>
    </submittedName>
</protein>
<evidence type="ECO:0000313" key="2">
    <source>
        <dbReference type="Proteomes" id="UP001164746"/>
    </source>
</evidence>
<dbReference type="EMBL" id="CP111024">
    <property type="protein sequence ID" value="WAR23835.1"/>
    <property type="molecule type" value="Genomic_DNA"/>
</dbReference>
<gene>
    <name evidence="1" type="ORF">MAR_037504</name>
</gene>
<dbReference type="Proteomes" id="UP001164746">
    <property type="component" value="Chromosome 13"/>
</dbReference>
<name>A0ABY7FP50_MYAAR</name>
<proteinExistence type="predicted"/>
<reference evidence="1" key="1">
    <citation type="submission" date="2022-11" db="EMBL/GenBank/DDBJ databases">
        <title>Centuries of genome instability and evolution in soft-shell clam transmissible cancer (bioRxiv).</title>
        <authorList>
            <person name="Hart S.F.M."/>
            <person name="Yonemitsu M.A."/>
            <person name="Giersch R.M."/>
            <person name="Beal B.F."/>
            <person name="Arriagada G."/>
            <person name="Davis B.W."/>
            <person name="Ostrander E.A."/>
            <person name="Goff S.P."/>
            <person name="Metzger M.J."/>
        </authorList>
    </citation>
    <scope>NUCLEOTIDE SEQUENCE</scope>
    <source>
        <strain evidence="1">MELC-2E11</strain>
        <tissue evidence="1">Siphon/mantle</tissue>
    </source>
</reference>
<keyword evidence="2" id="KW-1185">Reference proteome</keyword>
<sequence length="164" mass="18870">MYPIPECQEGSRKRRCVRNKITLGFPKMQFYCQGQHFSGETCRCDWPNDVHQRGIVIHEGARCNPVTTSHLVILKEKHPNHRMTEIPTTAHNSLLVLVKQKPQIRFSTSVHFIPLDALYTHRYATAKYAGKAITEGQRNKLYADKAHIRVTSSNSARNLKFKLN</sequence>
<accession>A0ABY7FP50</accession>
<organism evidence="1 2">
    <name type="scientific">Mya arenaria</name>
    <name type="common">Soft-shell clam</name>
    <dbReference type="NCBI Taxonomy" id="6604"/>
    <lineage>
        <taxon>Eukaryota</taxon>
        <taxon>Metazoa</taxon>
        <taxon>Spiralia</taxon>
        <taxon>Lophotrochozoa</taxon>
        <taxon>Mollusca</taxon>
        <taxon>Bivalvia</taxon>
        <taxon>Autobranchia</taxon>
        <taxon>Heteroconchia</taxon>
        <taxon>Euheterodonta</taxon>
        <taxon>Imparidentia</taxon>
        <taxon>Neoheterodontei</taxon>
        <taxon>Myida</taxon>
        <taxon>Myoidea</taxon>
        <taxon>Myidae</taxon>
        <taxon>Mya</taxon>
    </lineage>
</organism>